<dbReference type="RefSeq" id="WP_148988788.1">
    <property type="nucleotide sequence ID" value="NZ_VTEV01000005.1"/>
</dbReference>
<keyword evidence="2" id="KW-1133">Transmembrane helix</keyword>
<feature type="transmembrane region" description="Helical" evidence="2">
    <location>
        <begin position="12"/>
        <end position="30"/>
    </location>
</feature>
<keyword evidence="2" id="KW-0812">Transmembrane</keyword>
<accession>A0A5D4SXJ1</accession>
<dbReference type="Pfam" id="PF13558">
    <property type="entry name" value="SbcC_Walker_B"/>
    <property type="match status" value="1"/>
</dbReference>
<comment type="caution">
    <text evidence="3">The sequence shown here is derived from an EMBL/GenBank/DDBJ whole genome shotgun (WGS) entry which is preliminary data.</text>
</comment>
<dbReference type="Proteomes" id="UP000322524">
    <property type="component" value="Unassembled WGS sequence"/>
</dbReference>
<dbReference type="PANTHER" id="PTHR32182">
    <property type="entry name" value="DNA REPLICATION AND REPAIR PROTEIN RECF"/>
    <property type="match status" value="1"/>
</dbReference>
<evidence type="ECO:0000256" key="1">
    <source>
        <dbReference type="SAM" id="Coils"/>
    </source>
</evidence>
<evidence type="ECO:0000313" key="4">
    <source>
        <dbReference type="Proteomes" id="UP000322524"/>
    </source>
</evidence>
<reference evidence="3 4" key="1">
    <citation type="submission" date="2019-08" db="EMBL/GenBank/DDBJ databases">
        <title>Bacillus genomes from the desert of Cuatro Cienegas, Coahuila.</title>
        <authorList>
            <person name="Olmedo-Alvarez G."/>
        </authorList>
    </citation>
    <scope>NUCLEOTIDE SEQUENCE [LARGE SCALE GENOMIC DNA]</scope>
    <source>
        <strain evidence="3 4">CH28_1T</strain>
    </source>
</reference>
<evidence type="ECO:0000313" key="3">
    <source>
        <dbReference type="EMBL" id="TYS67679.1"/>
    </source>
</evidence>
<feature type="coiled-coil region" evidence="1">
    <location>
        <begin position="788"/>
        <end position="861"/>
    </location>
</feature>
<sequence>MIRLKSIRLINWYGFNQITVPIGFFTLIAGKNGNGKSVMLDAIKYALFGDTVFNKSTENKGSRTVTSYTRGLLDATAATFMRPADQMPNVYTHIVLEMEEVELGKNFILGTVIDTDSGNGFVTRRYVLENRKLENIPHTYQDGGQIIPYSTLELQKVLGIKMMDVKEGILKFMQRIGLRLNEQQLASFRRKLRSIMSYDPNAKIDQFIRESVLEEKKVDFSKLVEAKKNIDTMNMSFATIDAEIEELSNIIKLFDGLQNARNVILADDVKRAYKRFLKCKKDLEEATRKMDIASRQIAEDDKKLEAITAREKELRTAYNNAKDNLMSMDCAKAIEEAEQALQNTQAEKEKLENQKNALIDFQNRVSELLSWFNEGNLAIEQQDVLSSLTLDNFSKIQKESSVDYLLKKIKDYRDKIIAEKTRVKDKLGENNRQQSILQKVINDYNSKKTTFSEIPDYVALKNEINREFDKRGIQSKACFACEYVIGLTEESWRDAIESYLGRRRYTILVEPEYYDIADDVLNLSKNRYAHLFNTKLLMKKEINPEEDSVVQFIKVKNRVAKQYFDYQLGRFHATTKEKVKNYENAISKDGRVSVAMDSFFLRFDKIRFYCLGQETIELNRIKATKSMEALIIEFKEFQGRLQQKESNKSYLETAMEFFGENNFDACRLYDEVLMDFAKKQDELERLKDAQKNNQEYIELAEQVSKLEQKLKAVNREQDTVRDDRSAMQTEYRVNENRLNEKTDSLTSIECDLKELEMINNVVYAKAIEDYEKHIVNGLGSAGGILLDRARSERSLREADEKLKGAQASYNATRAADNRLPLSDKSRAEFESRKSKIWMDDLQEIQQKLKEQTRRYEEIFKNEFVLTVLKSCEAARDDLKLINAELSKLKFKSKYAFDIKYVKDGSDYEKILEYASYLKEREELGTISGQMTFDVVTSYSDDKEVELEKNIRKIINRIVESNDKNQIEHYADYRNYMTYEILLTNDVLKSAKLSKQSGYNSGAEVQIPYMLILLSALLMIYNDKHNSTRLVFIDEPFAKMDPTNIKIMLGFMKEQKLQMIFCAPDKTELIGNECEVVLPVLRTQVNLMEIGIVEMHKGV</sequence>
<keyword evidence="1" id="KW-0175">Coiled coil</keyword>
<evidence type="ECO:0000256" key="2">
    <source>
        <dbReference type="SAM" id="Phobius"/>
    </source>
</evidence>
<proteinExistence type="predicted"/>
<dbReference type="Gene3D" id="3.40.50.300">
    <property type="entry name" value="P-loop containing nucleotide triphosphate hydrolases"/>
    <property type="match status" value="2"/>
</dbReference>
<dbReference type="PANTHER" id="PTHR32182:SF0">
    <property type="entry name" value="DNA REPLICATION AND REPAIR PROTEIN RECF"/>
    <property type="match status" value="1"/>
</dbReference>
<gene>
    <name evidence="3" type="ORF">FZC76_14000</name>
</gene>
<dbReference type="SUPFAM" id="SSF52540">
    <property type="entry name" value="P-loop containing nucleoside triphosphate hydrolases"/>
    <property type="match status" value="1"/>
</dbReference>
<dbReference type="GO" id="GO:0006302">
    <property type="term" value="P:double-strand break repair"/>
    <property type="evidence" value="ECO:0007669"/>
    <property type="project" value="TreeGrafter"/>
</dbReference>
<organism evidence="3 4">
    <name type="scientific">Sutcliffiella horikoshii</name>
    <dbReference type="NCBI Taxonomy" id="79883"/>
    <lineage>
        <taxon>Bacteria</taxon>
        <taxon>Bacillati</taxon>
        <taxon>Bacillota</taxon>
        <taxon>Bacilli</taxon>
        <taxon>Bacillales</taxon>
        <taxon>Bacillaceae</taxon>
        <taxon>Sutcliffiella</taxon>
    </lineage>
</organism>
<dbReference type="GO" id="GO:0000731">
    <property type="term" value="P:DNA synthesis involved in DNA repair"/>
    <property type="evidence" value="ECO:0007669"/>
    <property type="project" value="TreeGrafter"/>
</dbReference>
<evidence type="ECO:0008006" key="5">
    <source>
        <dbReference type="Google" id="ProtNLM"/>
    </source>
</evidence>
<dbReference type="AlphaFoldDB" id="A0A5D4SXJ1"/>
<protein>
    <recommendedName>
        <fullName evidence="5">Rad50/SbcC-type AAA domain-containing protein</fullName>
    </recommendedName>
</protein>
<dbReference type="EMBL" id="VTEV01000005">
    <property type="protein sequence ID" value="TYS67679.1"/>
    <property type="molecule type" value="Genomic_DNA"/>
</dbReference>
<dbReference type="InterPro" id="IPR027417">
    <property type="entry name" value="P-loop_NTPase"/>
</dbReference>
<dbReference type="Pfam" id="PF13555">
    <property type="entry name" value="AAA_29"/>
    <property type="match status" value="1"/>
</dbReference>
<feature type="coiled-coil region" evidence="1">
    <location>
        <begin position="283"/>
        <end position="364"/>
    </location>
</feature>
<dbReference type="OrthoDB" id="9795626at2"/>
<name>A0A5D4SXJ1_9BACI</name>
<keyword evidence="2" id="KW-0472">Membrane</keyword>
<feature type="coiled-coil region" evidence="1">
    <location>
        <begin position="627"/>
        <end position="723"/>
    </location>
</feature>